<keyword evidence="1" id="KW-0472">Membrane</keyword>
<evidence type="ECO:0000256" key="1">
    <source>
        <dbReference type="SAM" id="Phobius"/>
    </source>
</evidence>
<feature type="transmembrane region" description="Helical" evidence="1">
    <location>
        <begin position="21"/>
        <end position="40"/>
    </location>
</feature>
<dbReference type="RefSeq" id="WP_300959972.1">
    <property type="nucleotide sequence ID" value="NZ_JAUHJR010000002.1"/>
</dbReference>
<dbReference type="EMBL" id="JAUHJR010000002">
    <property type="protein sequence ID" value="MDN4161091.1"/>
    <property type="molecule type" value="Genomic_DNA"/>
</dbReference>
<evidence type="ECO:0000313" key="2">
    <source>
        <dbReference type="EMBL" id="MDN4161091.1"/>
    </source>
</evidence>
<comment type="caution">
    <text evidence="2">The sequence shown here is derived from an EMBL/GenBank/DDBJ whole genome shotgun (WGS) entry which is preliminary data.</text>
</comment>
<dbReference type="Proteomes" id="UP001168537">
    <property type="component" value="Unassembled WGS sequence"/>
</dbReference>
<reference evidence="2" key="1">
    <citation type="submission" date="2023-06" db="EMBL/GenBank/DDBJ databases">
        <title>Draft genome sequence of Nocardioides sp. SOB72.</title>
        <authorList>
            <person name="Zhang G."/>
        </authorList>
    </citation>
    <scope>NUCLEOTIDE SEQUENCE</scope>
    <source>
        <strain evidence="2">SOB72</strain>
    </source>
</reference>
<protein>
    <submittedName>
        <fullName evidence="2">Uncharacterized protein</fullName>
    </submittedName>
</protein>
<gene>
    <name evidence="2" type="ORF">QWY29_06950</name>
</gene>
<name>A0ABT8ET43_9ACTN</name>
<organism evidence="2 3">
    <name type="scientific">Nocardioides abyssi</name>
    <dbReference type="NCBI Taxonomy" id="3058370"/>
    <lineage>
        <taxon>Bacteria</taxon>
        <taxon>Bacillati</taxon>
        <taxon>Actinomycetota</taxon>
        <taxon>Actinomycetes</taxon>
        <taxon>Propionibacteriales</taxon>
        <taxon>Nocardioidaceae</taxon>
        <taxon>Nocardioides</taxon>
    </lineage>
</organism>
<evidence type="ECO:0000313" key="3">
    <source>
        <dbReference type="Proteomes" id="UP001168537"/>
    </source>
</evidence>
<keyword evidence="3" id="KW-1185">Reference proteome</keyword>
<keyword evidence="1" id="KW-1133">Transmembrane helix</keyword>
<keyword evidence="1" id="KW-0812">Transmembrane</keyword>
<sequence length="77" mass="8582">MTLDPATERVRVEQRYASAGPRALVAYAVLLLVAALGWVWRGSSPFFVLGALAAAALWEVTKYRLRRNARWLASGRH</sequence>
<accession>A0ABT8ET43</accession>
<feature type="transmembrane region" description="Helical" evidence="1">
    <location>
        <begin position="46"/>
        <end position="65"/>
    </location>
</feature>
<proteinExistence type="predicted"/>